<dbReference type="AlphaFoldDB" id="A0AAV6RLF6"/>
<evidence type="ECO:0000313" key="2">
    <source>
        <dbReference type="Proteomes" id="UP000693946"/>
    </source>
</evidence>
<name>A0AAV6RLF6_SOLSE</name>
<protein>
    <submittedName>
        <fullName evidence="1">Uncharacterized protein</fullName>
    </submittedName>
</protein>
<evidence type="ECO:0000313" key="1">
    <source>
        <dbReference type="EMBL" id="KAG7505689.1"/>
    </source>
</evidence>
<proteinExistence type="predicted"/>
<sequence length="88" mass="10310">MTLHWFKSWEVVRSHHMTPIAASHVFCVRVHAGVFCRVLRERTSDGAARPYSNNRSEVEKLRIADARCQRGDITLHIYSHPNRIDFKH</sequence>
<organism evidence="1 2">
    <name type="scientific">Solea senegalensis</name>
    <name type="common">Senegalese sole</name>
    <dbReference type="NCBI Taxonomy" id="28829"/>
    <lineage>
        <taxon>Eukaryota</taxon>
        <taxon>Metazoa</taxon>
        <taxon>Chordata</taxon>
        <taxon>Craniata</taxon>
        <taxon>Vertebrata</taxon>
        <taxon>Euteleostomi</taxon>
        <taxon>Actinopterygii</taxon>
        <taxon>Neopterygii</taxon>
        <taxon>Teleostei</taxon>
        <taxon>Neoteleostei</taxon>
        <taxon>Acanthomorphata</taxon>
        <taxon>Carangaria</taxon>
        <taxon>Pleuronectiformes</taxon>
        <taxon>Pleuronectoidei</taxon>
        <taxon>Soleidae</taxon>
        <taxon>Solea</taxon>
    </lineage>
</organism>
<reference evidence="1 2" key="1">
    <citation type="journal article" date="2021" name="Sci. Rep.">
        <title>Chromosome anchoring in Senegalese sole (Solea senegalensis) reveals sex-associated markers and genome rearrangements in flatfish.</title>
        <authorList>
            <person name="Guerrero-Cozar I."/>
            <person name="Gomez-Garrido J."/>
            <person name="Berbel C."/>
            <person name="Martinez-Blanch J.F."/>
            <person name="Alioto T."/>
            <person name="Claros M.G."/>
            <person name="Gagnaire P.A."/>
            <person name="Manchado M."/>
        </authorList>
    </citation>
    <scope>NUCLEOTIDE SEQUENCE [LARGE SCALE GENOMIC DNA]</scope>
    <source>
        <strain evidence="1">Sse05_10M</strain>
    </source>
</reference>
<comment type="caution">
    <text evidence="1">The sequence shown here is derived from an EMBL/GenBank/DDBJ whole genome shotgun (WGS) entry which is preliminary data.</text>
</comment>
<dbReference type="Proteomes" id="UP000693946">
    <property type="component" value="Linkage Group LG19"/>
</dbReference>
<dbReference type="EMBL" id="JAGKHQ010000011">
    <property type="protein sequence ID" value="KAG7505689.1"/>
    <property type="molecule type" value="Genomic_DNA"/>
</dbReference>
<gene>
    <name evidence="1" type="ORF">JOB18_037914</name>
</gene>
<keyword evidence="2" id="KW-1185">Reference proteome</keyword>
<accession>A0AAV6RLF6</accession>